<evidence type="ECO:0000313" key="3">
    <source>
        <dbReference type="Proteomes" id="UP001159405"/>
    </source>
</evidence>
<name>A0ABN8S0W1_9CNID</name>
<evidence type="ECO:0000256" key="1">
    <source>
        <dbReference type="SAM" id="MobiDB-lite"/>
    </source>
</evidence>
<dbReference type="EMBL" id="CALNXK010000364">
    <property type="protein sequence ID" value="CAH3183776.1"/>
    <property type="molecule type" value="Genomic_DNA"/>
</dbReference>
<reference evidence="2 3" key="1">
    <citation type="submission" date="2022-05" db="EMBL/GenBank/DDBJ databases">
        <authorList>
            <consortium name="Genoscope - CEA"/>
            <person name="William W."/>
        </authorList>
    </citation>
    <scope>NUCLEOTIDE SEQUENCE [LARGE SCALE GENOMIC DNA]</scope>
</reference>
<keyword evidence="3" id="KW-1185">Reference proteome</keyword>
<proteinExistence type="predicted"/>
<evidence type="ECO:0000313" key="2">
    <source>
        <dbReference type="EMBL" id="CAH3183776.1"/>
    </source>
</evidence>
<comment type="caution">
    <text evidence="2">The sequence shown here is derived from an EMBL/GenBank/DDBJ whole genome shotgun (WGS) entry which is preliminary data.</text>
</comment>
<protein>
    <recommendedName>
        <fullName evidence="4">Myb-like domain-containing protein</fullName>
    </recommendedName>
</protein>
<sequence>MPKSTEKVKKKYADTYKWTDDEVELLLTVTKEYKTKQIAKSIDWESCVDKYGEILEAYSAHYLSPEDAAAIGKDFPHKKDELTKSVLTSKLKAIRSKYRQAVDNGRRSGHGRVVMIFYEHFSEIWGGSPATAAMPDGLESSENHEEISNQRSFYIDLDSEDSPKSSSEDIVETDQSNESILDDDSQQTPVSRQVIKERRELLSAQLKGHKSERLKRKLPLESQILSISQEELQIKKQMLQRMDTMDKAYSNSMEKLTSNMEKLTGSISDGFALLQRMMC</sequence>
<dbReference type="Proteomes" id="UP001159405">
    <property type="component" value="Unassembled WGS sequence"/>
</dbReference>
<gene>
    <name evidence="2" type="ORF">PLOB_00029125</name>
</gene>
<organism evidence="2 3">
    <name type="scientific">Porites lobata</name>
    <dbReference type="NCBI Taxonomy" id="104759"/>
    <lineage>
        <taxon>Eukaryota</taxon>
        <taxon>Metazoa</taxon>
        <taxon>Cnidaria</taxon>
        <taxon>Anthozoa</taxon>
        <taxon>Hexacorallia</taxon>
        <taxon>Scleractinia</taxon>
        <taxon>Fungiina</taxon>
        <taxon>Poritidae</taxon>
        <taxon>Porites</taxon>
    </lineage>
</organism>
<feature type="region of interest" description="Disordered" evidence="1">
    <location>
        <begin position="157"/>
        <end position="191"/>
    </location>
</feature>
<evidence type="ECO:0008006" key="4">
    <source>
        <dbReference type="Google" id="ProtNLM"/>
    </source>
</evidence>
<accession>A0ABN8S0W1</accession>